<gene>
    <name evidence="1" type="ORF">HHI36_002332</name>
</gene>
<reference evidence="1 2" key="1">
    <citation type="journal article" date="2021" name="BMC Biol.">
        <title>Horizontally acquired antibacterial genes associated with adaptive radiation of ladybird beetles.</title>
        <authorList>
            <person name="Li H.S."/>
            <person name="Tang X.F."/>
            <person name="Huang Y.H."/>
            <person name="Xu Z.Y."/>
            <person name="Chen M.L."/>
            <person name="Du X.Y."/>
            <person name="Qiu B.Y."/>
            <person name="Chen P.T."/>
            <person name="Zhang W."/>
            <person name="Slipinski A."/>
            <person name="Escalona H.E."/>
            <person name="Waterhouse R.M."/>
            <person name="Zwick A."/>
            <person name="Pang H."/>
        </authorList>
    </citation>
    <scope>NUCLEOTIDE SEQUENCE [LARGE SCALE GENOMIC DNA]</scope>
    <source>
        <strain evidence="1">SYSU2018</strain>
    </source>
</reference>
<sequence length="64" mass="6781">MDSNRCSDDTSGFIGYGLDAKAAARMMTGPNAVGPRHTIDNILGLARKEDDRERSITPGNGESA</sequence>
<feature type="non-terminal residue" evidence="1">
    <location>
        <position position="64"/>
    </location>
</feature>
<evidence type="ECO:0000313" key="1">
    <source>
        <dbReference type="EMBL" id="KAL3287874.1"/>
    </source>
</evidence>
<accession>A0ABD2PAN6</accession>
<organism evidence="1 2">
    <name type="scientific">Cryptolaemus montrouzieri</name>
    <dbReference type="NCBI Taxonomy" id="559131"/>
    <lineage>
        <taxon>Eukaryota</taxon>
        <taxon>Metazoa</taxon>
        <taxon>Ecdysozoa</taxon>
        <taxon>Arthropoda</taxon>
        <taxon>Hexapoda</taxon>
        <taxon>Insecta</taxon>
        <taxon>Pterygota</taxon>
        <taxon>Neoptera</taxon>
        <taxon>Endopterygota</taxon>
        <taxon>Coleoptera</taxon>
        <taxon>Polyphaga</taxon>
        <taxon>Cucujiformia</taxon>
        <taxon>Coccinelloidea</taxon>
        <taxon>Coccinellidae</taxon>
        <taxon>Scymninae</taxon>
        <taxon>Scymnini</taxon>
        <taxon>Cryptolaemus</taxon>
    </lineage>
</organism>
<dbReference type="Proteomes" id="UP001516400">
    <property type="component" value="Unassembled WGS sequence"/>
</dbReference>
<proteinExistence type="predicted"/>
<evidence type="ECO:0000313" key="2">
    <source>
        <dbReference type="Proteomes" id="UP001516400"/>
    </source>
</evidence>
<dbReference type="EMBL" id="JABFTP020000185">
    <property type="protein sequence ID" value="KAL3287874.1"/>
    <property type="molecule type" value="Genomic_DNA"/>
</dbReference>
<keyword evidence="2" id="KW-1185">Reference proteome</keyword>
<name>A0ABD2PAN6_9CUCU</name>
<comment type="caution">
    <text evidence="1">The sequence shown here is derived from an EMBL/GenBank/DDBJ whole genome shotgun (WGS) entry which is preliminary data.</text>
</comment>
<dbReference type="AlphaFoldDB" id="A0ABD2PAN6"/>
<protein>
    <submittedName>
        <fullName evidence="1">Uncharacterized protein</fullName>
    </submittedName>
</protein>